<protein>
    <recommendedName>
        <fullName evidence="1">PucR C-terminal helix-turn-helix domain-containing protein</fullName>
    </recommendedName>
</protein>
<feature type="domain" description="PucR C-terminal helix-turn-helix" evidence="1">
    <location>
        <begin position="241"/>
        <end position="296"/>
    </location>
</feature>
<name>A0A5D4KC10_9BACI</name>
<dbReference type="InterPro" id="IPR051448">
    <property type="entry name" value="CdaR-like_regulators"/>
</dbReference>
<organism evidence="2 3">
    <name type="scientific">Rossellomorea vietnamensis</name>
    <dbReference type="NCBI Taxonomy" id="218284"/>
    <lineage>
        <taxon>Bacteria</taxon>
        <taxon>Bacillati</taxon>
        <taxon>Bacillota</taxon>
        <taxon>Bacilli</taxon>
        <taxon>Bacillales</taxon>
        <taxon>Bacillaceae</taxon>
        <taxon>Rossellomorea</taxon>
    </lineage>
</organism>
<dbReference type="Gene3D" id="1.10.10.2840">
    <property type="entry name" value="PucR C-terminal helix-turn-helix domain"/>
    <property type="match status" value="1"/>
</dbReference>
<dbReference type="InterPro" id="IPR009057">
    <property type="entry name" value="Homeodomain-like_sf"/>
</dbReference>
<sequence>MMLSKLQQKYPESKLYKVPPSELIPDHLLLANETNEEFLSIPKQNLSHGEIELLLTLFSEAVPSGNIQNKTEESKNWHEYLYAGDSPKFSVSPKDMYRIIQFSIEEKVETDLLTEALRSIFAEQAVIVFNSPASGAIVEKKTEWTLPEEELLSAAAVIEGDFYVSPRFFIGRFYSIDDSFLSFFEEERNLFTFAEKNISKGRVFTFPSTFPPFALHYVPKQTKTRMFADIKGVFAEDEELKKTIKTYLENQSNTSQTAKALFMHRNSVQYRIDKFIEKIGIDIKTFQGALTVYLACLETEVDDNNMGD</sequence>
<proteinExistence type="predicted"/>
<dbReference type="Proteomes" id="UP000323317">
    <property type="component" value="Unassembled WGS sequence"/>
</dbReference>
<dbReference type="Pfam" id="PF13556">
    <property type="entry name" value="HTH_30"/>
    <property type="match status" value="1"/>
</dbReference>
<comment type="caution">
    <text evidence="2">The sequence shown here is derived from an EMBL/GenBank/DDBJ whole genome shotgun (WGS) entry which is preliminary data.</text>
</comment>
<evidence type="ECO:0000313" key="3">
    <source>
        <dbReference type="Proteomes" id="UP000323317"/>
    </source>
</evidence>
<dbReference type="SUPFAM" id="SSF46689">
    <property type="entry name" value="Homeodomain-like"/>
    <property type="match status" value="1"/>
</dbReference>
<evidence type="ECO:0000259" key="1">
    <source>
        <dbReference type="Pfam" id="PF13556"/>
    </source>
</evidence>
<dbReference type="PANTHER" id="PTHR33744:SF15">
    <property type="entry name" value="CARBOHYDRATE DIACID REGULATOR"/>
    <property type="match status" value="1"/>
</dbReference>
<reference evidence="2 3" key="1">
    <citation type="submission" date="2019-08" db="EMBL/GenBank/DDBJ databases">
        <title>Bacillus genomes from the desert of Cuatro Cienegas, Coahuila.</title>
        <authorList>
            <person name="Olmedo-Alvarez G."/>
        </authorList>
    </citation>
    <scope>NUCLEOTIDE SEQUENCE [LARGE SCALE GENOMIC DNA]</scope>
    <source>
        <strain evidence="2 3">CH40_1T</strain>
    </source>
</reference>
<dbReference type="InterPro" id="IPR042070">
    <property type="entry name" value="PucR_C-HTH_sf"/>
</dbReference>
<dbReference type="PANTHER" id="PTHR33744">
    <property type="entry name" value="CARBOHYDRATE DIACID REGULATOR"/>
    <property type="match status" value="1"/>
</dbReference>
<dbReference type="AlphaFoldDB" id="A0A5D4KC10"/>
<dbReference type="InterPro" id="IPR025736">
    <property type="entry name" value="PucR_C-HTH_dom"/>
</dbReference>
<gene>
    <name evidence="2" type="ORF">FZC79_12560</name>
</gene>
<accession>A0A5D4KC10</accession>
<evidence type="ECO:0000313" key="2">
    <source>
        <dbReference type="EMBL" id="TYR74934.1"/>
    </source>
</evidence>
<dbReference type="EMBL" id="VTEH01000009">
    <property type="protein sequence ID" value="TYR74934.1"/>
    <property type="molecule type" value="Genomic_DNA"/>
</dbReference>